<accession>A0A9P6NQB1</accession>
<dbReference type="EMBL" id="MU167225">
    <property type="protein sequence ID" value="KAG0149712.1"/>
    <property type="molecule type" value="Genomic_DNA"/>
</dbReference>
<dbReference type="AlphaFoldDB" id="A0A9P6NQB1"/>
<proteinExistence type="predicted"/>
<feature type="compositionally biased region" description="Polar residues" evidence="1">
    <location>
        <begin position="336"/>
        <end position="359"/>
    </location>
</feature>
<gene>
    <name evidence="3" type="ORF">CROQUDRAFT_289451</name>
</gene>
<dbReference type="PANTHER" id="PTHR34587:SF2">
    <property type="entry name" value="G-PROTEIN COUPLED RECEPTORS FAMILY 1 PROFILE DOMAIN-CONTAINING PROTEIN"/>
    <property type="match status" value="1"/>
</dbReference>
<dbReference type="OrthoDB" id="2336871at2759"/>
<keyword evidence="2" id="KW-0732">Signal</keyword>
<dbReference type="Proteomes" id="UP000886653">
    <property type="component" value="Unassembled WGS sequence"/>
</dbReference>
<evidence type="ECO:0000256" key="2">
    <source>
        <dbReference type="SAM" id="SignalP"/>
    </source>
</evidence>
<feature type="compositionally biased region" description="Gly residues" evidence="1">
    <location>
        <begin position="309"/>
        <end position="323"/>
    </location>
</feature>
<protein>
    <submittedName>
        <fullName evidence="3">Uncharacterized protein</fullName>
    </submittedName>
</protein>
<sequence>MYLTLRILLLFSIACIVAAGEQDHQQGDNGNSHSDTGKDSSSVSKSFTIGTEGGAGEHHDTSDSGKNQSGSGGQEHKPEHGSNQDEHGHHSKGNSDPKSSLCLDPSVIQKNASFDGIVNKTNPDHFAPSLTSTNNFINFCVGSKITDGVQVDEGSCNPTPMGMIPSKQKMPSVKIKTPTPTQKIEVNTTFEIQLLVKNMETGFFSSPSNTYFLAPQQLNGDGYIKGHVHVVLQALREEDDAPDTSVFAFFKGISNPAKNGILTTPVTGGLPDGRYRLSTITSSVNHQVAALPVAGRGGVEDAIYFNVGTGQGSGNKNGNGGDEASGSGKGKDENSKSGNQTGQVYLSNPLTWAKESLQT</sequence>
<feature type="compositionally biased region" description="Polar residues" evidence="1">
    <location>
        <begin position="27"/>
        <end position="49"/>
    </location>
</feature>
<feature type="chain" id="PRO_5040280768" evidence="2">
    <location>
        <begin position="20"/>
        <end position="359"/>
    </location>
</feature>
<feature type="signal peptide" evidence="2">
    <location>
        <begin position="1"/>
        <end position="19"/>
    </location>
</feature>
<dbReference type="PANTHER" id="PTHR34587">
    <property type="entry name" value="VWFA DOMAIN-CONTAINING PROTEIN"/>
    <property type="match status" value="1"/>
</dbReference>
<feature type="region of interest" description="Disordered" evidence="1">
    <location>
        <begin position="23"/>
        <end position="103"/>
    </location>
</feature>
<feature type="compositionally biased region" description="Basic and acidic residues" evidence="1">
    <location>
        <begin position="74"/>
        <end position="88"/>
    </location>
</feature>
<evidence type="ECO:0000256" key="1">
    <source>
        <dbReference type="SAM" id="MobiDB-lite"/>
    </source>
</evidence>
<dbReference type="InterPro" id="IPR053216">
    <property type="entry name" value="Appressorial_penetr-assoc"/>
</dbReference>
<comment type="caution">
    <text evidence="3">The sequence shown here is derived from an EMBL/GenBank/DDBJ whole genome shotgun (WGS) entry which is preliminary data.</text>
</comment>
<keyword evidence="4" id="KW-1185">Reference proteome</keyword>
<reference evidence="3" key="1">
    <citation type="submission" date="2013-11" db="EMBL/GenBank/DDBJ databases">
        <title>Genome sequence of the fusiform rust pathogen reveals effectors for host alternation and coevolution with pine.</title>
        <authorList>
            <consortium name="DOE Joint Genome Institute"/>
            <person name="Smith K."/>
            <person name="Pendleton A."/>
            <person name="Kubisiak T."/>
            <person name="Anderson C."/>
            <person name="Salamov A."/>
            <person name="Aerts A."/>
            <person name="Riley R."/>
            <person name="Clum A."/>
            <person name="Lindquist E."/>
            <person name="Ence D."/>
            <person name="Campbell M."/>
            <person name="Kronenberg Z."/>
            <person name="Feau N."/>
            <person name="Dhillon B."/>
            <person name="Hamelin R."/>
            <person name="Burleigh J."/>
            <person name="Smith J."/>
            <person name="Yandell M."/>
            <person name="Nelson C."/>
            <person name="Grigoriev I."/>
            <person name="Davis J."/>
        </authorList>
    </citation>
    <scope>NUCLEOTIDE SEQUENCE</scope>
    <source>
        <strain evidence="3">G11</strain>
    </source>
</reference>
<name>A0A9P6NQB1_9BASI</name>
<feature type="region of interest" description="Disordered" evidence="1">
    <location>
        <begin position="309"/>
        <end position="359"/>
    </location>
</feature>
<organism evidence="3 4">
    <name type="scientific">Cronartium quercuum f. sp. fusiforme G11</name>
    <dbReference type="NCBI Taxonomy" id="708437"/>
    <lineage>
        <taxon>Eukaryota</taxon>
        <taxon>Fungi</taxon>
        <taxon>Dikarya</taxon>
        <taxon>Basidiomycota</taxon>
        <taxon>Pucciniomycotina</taxon>
        <taxon>Pucciniomycetes</taxon>
        <taxon>Pucciniales</taxon>
        <taxon>Coleosporiaceae</taxon>
        <taxon>Cronartium</taxon>
    </lineage>
</organism>
<evidence type="ECO:0000313" key="3">
    <source>
        <dbReference type="EMBL" id="KAG0149712.1"/>
    </source>
</evidence>
<evidence type="ECO:0000313" key="4">
    <source>
        <dbReference type="Proteomes" id="UP000886653"/>
    </source>
</evidence>